<dbReference type="EMBL" id="CCKJ01000002">
    <property type="protein sequence ID" value="CDT47612.1"/>
    <property type="molecule type" value="Genomic_DNA"/>
</dbReference>
<accession>A0AA86WWR0</accession>
<protein>
    <submittedName>
        <fullName evidence="2">Uncharacterized protein</fullName>
    </submittedName>
</protein>
<comment type="caution">
    <text evidence="2">The sequence shown here is derived from an EMBL/GenBank/DDBJ whole genome shotgun (WGS) entry which is preliminary data.</text>
</comment>
<proteinExistence type="predicted"/>
<keyword evidence="3" id="KW-1185">Reference proteome</keyword>
<organism evidence="2 3">
    <name type="scientific">Vibrio coralliirubri</name>
    <dbReference type="NCBI Taxonomy" id="1516159"/>
    <lineage>
        <taxon>Bacteria</taxon>
        <taxon>Pseudomonadati</taxon>
        <taxon>Pseudomonadota</taxon>
        <taxon>Gammaproteobacteria</taxon>
        <taxon>Vibrionales</taxon>
        <taxon>Vibrionaceae</taxon>
        <taxon>Vibrio</taxon>
    </lineage>
</organism>
<keyword evidence="1" id="KW-0472">Membrane</keyword>
<reference evidence="2 3" key="1">
    <citation type="submission" date="2014-06" db="EMBL/GenBank/DDBJ databases">
        <authorList>
            <person name="Le Roux F."/>
        </authorList>
    </citation>
    <scope>NUCLEOTIDE SEQUENCE [LARGE SCALE GENOMIC DNA]</scope>
    <source>
        <strain evidence="2 3">J2-31</strain>
    </source>
</reference>
<keyword evidence="1" id="KW-1133">Transmembrane helix</keyword>
<gene>
    <name evidence="2" type="ORF">VCR31J2_100026</name>
</gene>
<keyword evidence="1" id="KW-0812">Transmembrane</keyword>
<evidence type="ECO:0000256" key="1">
    <source>
        <dbReference type="SAM" id="Phobius"/>
    </source>
</evidence>
<sequence length="47" mass="5371">MQLDIAKTQIKRSNTHQIAIKLPFYVVLKVGTLTAMYILTLLKPRVT</sequence>
<evidence type="ECO:0000313" key="2">
    <source>
        <dbReference type="EMBL" id="CDT47612.1"/>
    </source>
</evidence>
<name>A0AA86WWR0_9VIBR</name>
<dbReference type="AlphaFoldDB" id="A0AA86WWR0"/>
<evidence type="ECO:0000313" key="3">
    <source>
        <dbReference type="Proteomes" id="UP000041625"/>
    </source>
</evidence>
<dbReference type="Proteomes" id="UP000041625">
    <property type="component" value="Unassembled WGS sequence"/>
</dbReference>
<feature type="transmembrane region" description="Helical" evidence="1">
    <location>
        <begin position="22"/>
        <end position="42"/>
    </location>
</feature>